<keyword evidence="4" id="KW-1185">Reference proteome</keyword>
<organism evidence="3 4">
    <name type="scientific">Pelomonas cellulosilytica</name>
    <dbReference type="NCBI Taxonomy" id="2906762"/>
    <lineage>
        <taxon>Bacteria</taxon>
        <taxon>Pseudomonadati</taxon>
        <taxon>Pseudomonadota</taxon>
        <taxon>Betaproteobacteria</taxon>
        <taxon>Burkholderiales</taxon>
        <taxon>Sphaerotilaceae</taxon>
        <taxon>Roseateles</taxon>
    </lineage>
</organism>
<reference evidence="3 4" key="1">
    <citation type="submission" date="2021-12" db="EMBL/GenBank/DDBJ databases">
        <title>Genome seq of P8.</title>
        <authorList>
            <person name="Seo T."/>
        </authorList>
    </citation>
    <scope>NUCLEOTIDE SEQUENCE [LARGE SCALE GENOMIC DNA]</scope>
    <source>
        <strain evidence="3 4">P8</strain>
    </source>
</reference>
<comment type="caution">
    <text evidence="3">The sequence shown here is derived from an EMBL/GenBank/DDBJ whole genome shotgun (WGS) entry which is preliminary data.</text>
</comment>
<keyword evidence="2" id="KW-0732">Signal</keyword>
<sequence length="538" mass="57217">MQATNVRSKAALLWAALATAAQAAPSPEAQRLATDRAAVQQLVGAVSLDVMTEASVDACEDIGAPSAPVAQAAWVTWRERHQLAPMRSVLDSSKRRQGGDALSWGRLIEPMRQRVLGEANPEPICAGLARDLQTPAMDATALYPQAGPVARALVAVEMAQKPDLPTVVPGQPRGAVVLPSQVSALAKASQRAGEVVVVKGWVKRWGSAGDKFELVHRAEGGRRRPGAILLDFDAEPWVGREIVLRGKTSSLGGSTMSLNEAALVADASALTPSPLPQAPPEREEVLLQRVTTAPAKGLADKDLAAIVIHGWSNFNNGTTWEEDVRFLLRDGSVYRRTEMPPDQLNVAVSRQLEPQQWGRWRAAGNGYEMQPQDDDGRPGAWQVEKHYAVKPWPADTKLEGSFSRGSFHGSLVLGGMSFRNGMRFTRDGRFERSSSSLGTSGSMAATLNGTMISGSSQADGSGSSSTGGGVVGGPLGTAGAVSSRKVDDGASRRGRYRLSGYVLTLDFDDGHQERLLSFPVHGDADTVYVGSGSLSRDK</sequence>
<evidence type="ECO:0000313" key="3">
    <source>
        <dbReference type="EMBL" id="MCE4555470.1"/>
    </source>
</evidence>
<accession>A0ABS8XUW5</accession>
<dbReference type="RefSeq" id="WP_233372485.1">
    <property type="nucleotide sequence ID" value="NZ_JAJTWU010000005.1"/>
</dbReference>
<evidence type="ECO:0000256" key="1">
    <source>
        <dbReference type="SAM" id="MobiDB-lite"/>
    </source>
</evidence>
<evidence type="ECO:0000313" key="4">
    <source>
        <dbReference type="Proteomes" id="UP001200741"/>
    </source>
</evidence>
<feature type="signal peptide" evidence="2">
    <location>
        <begin position="1"/>
        <end position="23"/>
    </location>
</feature>
<dbReference type="EMBL" id="JAJTWU010000005">
    <property type="protein sequence ID" value="MCE4555470.1"/>
    <property type="molecule type" value="Genomic_DNA"/>
</dbReference>
<feature type="region of interest" description="Disordered" evidence="1">
    <location>
        <begin position="450"/>
        <end position="489"/>
    </location>
</feature>
<protein>
    <submittedName>
        <fullName evidence="3">Uncharacterized protein</fullName>
    </submittedName>
</protein>
<proteinExistence type="predicted"/>
<name>A0ABS8XUW5_9BURK</name>
<feature type="chain" id="PRO_5046701702" evidence="2">
    <location>
        <begin position="24"/>
        <end position="538"/>
    </location>
</feature>
<feature type="compositionally biased region" description="Gly residues" evidence="1">
    <location>
        <begin position="465"/>
        <end position="476"/>
    </location>
</feature>
<feature type="compositionally biased region" description="Low complexity" evidence="1">
    <location>
        <begin position="453"/>
        <end position="464"/>
    </location>
</feature>
<dbReference type="Proteomes" id="UP001200741">
    <property type="component" value="Unassembled WGS sequence"/>
</dbReference>
<gene>
    <name evidence="3" type="ORF">LXT13_13760</name>
</gene>
<evidence type="ECO:0000256" key="2">
    <source>
        <dbReference type="SAM" id="SignalP"/>
    </source>
</evidence>